<evidence type="ECO:0000313" key="3">
    <source>
        <dbReference type="Proteomes" id="UP000010797"/>
    </source>
</evidence>
<dbReference type="Gene3D" id="3.40.630.30">
    <property type="match status" value="1"/>
</dbReference>
<evidence type="ECO:0000259" key="1">
    <source>
        <dbReference type="PROSITE" id="PS51186"/>
    </source>
</evidence>
<dbReference type="InterPro" id="IPR016181">
    <property type="entry name" value="Acyl_CoA_acyltransferase"/>
</dbReference>
<evidence type="ECO:0000313" key="2">
    <source>
        <dbReference type="EMBL" id="AGA69376.1"/>
    </source>
</evidence>
<dbReference type="GO" id="GO:0005840">
    <property type="term" value="C:ribosome"/>
    <property type="evidence" value="ECO:0007669"/>
    <property type="project" value="UniProtKB-KW"/>
</dbReference>
<dbReference type="KEGG" id="ddl:Desdi_1928"/>
<gene>
    <name evidence="2" type="ordered locus">Desdi_1928</name>
</gene>
<dbReference type="GO" id="GO:0016747">
    <property type="term" value="F:acyltransferase activity, transferring groups other than amino-acyl groups"/>
    <property type="evidence" value="ECO:0007669"/>
    <property type="project" value="InterPro"/>
</dbReference>
<dbReference type="OrthoDB" id="9795206at2"/>
<accession>L0F9N0</accession>
<dbReference type="PANTHER" id="PTHR43415:SF3">
    <property type="entry name" value="GNAT-FAMILY ACETYLTRANSFERASE"/>
    <property type="match status" value="1"/>
</dbReference>
<dbReference type="PROSITE" id="PS51186">
    <property type="entry name" value="GNAT"/>
    <property type="match status" value="1"/>
</dbReference>
<dbReference type="EMBL" id="CP003344">
    <property type="protein sequence ID" value="AGA69376.1"/>
    <property type="molecule type" value="Genomic_DNA"/>
</dbReference>
<protein>
    <submittedName>
        <fullName evidence="2">Acetyltransferase, ribosomal protein N-acetylase</fullName>
    </submittedName>
</protein>
<keyword evidence="2" id="KW-0687">Ribonucleoprotein</keyword>
<dbReference type="STRING" id="871963.Desdi_1928"/>
<dbReference type="HOGENOM" id="CLU_013985_3_2_9"/>
<keyword evidence="2" id="KW-0808">Transferase</keyword>
<name>L0F9N0_DESDL</name>
<organism evidence="2 3">
    <name type="scientific">Desulfitobacterium dichloroeliminans (strain LMG P-21439 / DCA1)</name>
    <dbReference type="NCBI Taxonomy" id="871963"/>
    <lineage>
        <taxon>Bacteria</taxon>
        <taxon>Bacillati</taxon>
        <taxon>Bacillota</taxon>
        <taxon>Clostridia</taxon>
        <taxon>Eubacteriales</taxon>
        <taxon>Desulfitobacteriaceae</taxon>
        <taxon>Desulfitobacterium</taxon>
    </lineage>
</organism>
<keyword evidence="3" id="KW-1185">Reference proteome</keyword>
<feature type="domain" description="N-acetyltransferase" evidence="1">
    <location>
        <begin position="7"/>
        <end position="171"/>
    </location>
</feature>
<proteinExistence type="predicted"/>
<dbReference type="AlphaFoldDB" id="L0F9N0"/>
<dbReference type="PANTHER" id="PTHR43415">
    <property type="entry name" value="SPERMIDINE N(1)-ACETYLTRANSFERASE"/>
    <property type="match status" value="1"/>
</dbReference>
<dbReference type="Proteomes" id="UP000010797">
    <property type="component" value="Chromosome"/>
</dbReference>
<dbReference type="InterPro" id="IPR000182">
    <property type="entry name" value="GNAT_dom"/>
</dbReference>
<dbReference type="SUPFAM" id="SSF55729">
    <property type="entry name" value="Acyl-CoA N-acyltransferases (Nat)"/>
    <property type="match status" value="1"/>
</dbReference>
<dbReference type="RefSeq" id="WP_015262362.1">
    <property type="nucleotide sequence ID" value="NC_019903.1"/>
</dbReference>
<keyword evidence="2" id="KW-0689">Ribosomal protein</keyword>
<reference evidence="3" key="1">
    <citation type="submission" date="2012-02" db="EMBL/GenBank/DDBJ databases">
        <title>Complete sequence of Desulfitobacterium dichloroeliminans LMG P-21439.</title>
        <authorList>
            <person name="Lucas S."/>
            <person name="Han J."/>
            <person name="Lapidus A."/>
            <person name="Cheng J.-F."/>
            <person name="Goodwin L."/>
            <person name="Pitluck S."/>
            <person name="Peters L."/>
            <person name="Ovchinnikova G."/>
            <person name="Teshima H."/>
            <person name="Detter J.C."/>
            <person name="Han C."/>
            <person name="Tapia R."/>
            <person name="Land M."/>
            <person name="Hauser L."/>
            <person name="Kyrpides N."/>
            <person name="Ivanova N."/>
            <person name="Pagani I."/>
            <person name="Kruse T."/>
            <person name="de Vos W.M."/>
            <person name="Boon N."/>
            <person name="Smidt H."/>
            <person name="Woyke T."/>
        </authorList>
    </citation>
    <scope>NUCLEOTIDE SEQUENCE [LARGE SCALE GENOMIC DNA]</scope>
    <source>
        <strain evidence="3">LMG P-21439 / DCA1</strain>
    </source>
</reference>
<dbReference type="Pfam" id="PF13302">
    <property type="entry name" value="Acetyltransf_3"/>
    <property type="match status" value="1"/>
</dbReference>
<dbReference type="eggNOG" id="COG1670">
    <property type="taxonomic scope" value="Bacteria"/>
</dbReference>
<sequence>MLQGKRTFLRPLAPDDIPIYQKWYNDQEVNYWANGAWPLSTMFNEEEIEERFFTPEKDNGRYIILNEEHKPIGTTGFRDINYPARSAVLFIIIGEKDFWGRGYGTDALKVLLDYLFFQWNFNRLSLDLWDGNFRAQKAYEKLGFKTEGRLRQARFVLGEYHDAILMGLLRDEYTQLPKY</sequence>
<dbReference type="CDD" id="cd04301">
    <property type="entry name" value="NAT_SF"/>
    <property type="match status" value="1"/>
</dbReference>